<evidence type="ECO:0000256" key="1">
    <source>
        <dbReference type="SAM" id="Phobius"/>
    </source>
</evidence>
<proteinExistence type="predicted"/>
<reference evidence="2 3" key="1">
    <citation type="submission" date="2024-02" db="EMBL/GenBank/DDBJ databases">
        <title>Bacteria isolated from the canopy kelp, Nereocystis luetkeana.</title>
        <authorList>
            <person name="Pfister C.A."/>
            <person name="Younker I.T."/>
            <person name="Light S.H."/>
        </authorList>
    </citation>
    <scope>NUCLEOTIDE SEQUENCE [LARGE SCALE GENOMIC DNA]</scope>
    <source>
        <strain evidence="2 3">TI.4.07</strain>
    </source>
</reference>
<keyword evidence="3" id="KW-1185">Reference proteome</keyword>
<keyword evidence="1" id="KW-1133">Transmembrane helix</keyword>
<dbReference type="EMBL" id="JBAKAR010000001">
    <property type="protein sequence ID" value="MEL0611661.1"/>
    <property type="molecule type" value="Genomic_DNA"/>
</dbReference>
<feature type="transmembrane region" description="Helical" evidence="1">
    <location>
        <begin position="25"/>
        <end position="44"/>
    </location>
</feature>
<keyword evidence="1" id="KW-0472">Membrane</keyword>
<protein>
    <submittedName>
        <fullName evidence="2">Uncharacterized protein</fullName>
    </submittedName>
</protein>
<organism evidence="2 3">
    <name type="scientific">Marinomonas arenicola</name>
    <dbReference type="NCBI Taxonomy" id="569601"/>
    <lineage>
        <taxon>Bacteria</taxon>
        <taxon>Pseudomonadati</taxon>
        <taxon>Pseudomonadota</taxon>
        <taxon>Gammaproteobacteria</taxon>
        <taxon>Oceanospirillales</taxon>
        <taxon>Oceanospirillaceae</taxon>
        <taxon>Marinomonas</taxon>
    </lineage>
</organism>
<sequence>MTIGKKNTWFPAKKNGWGWGKPHAWQGWVVLAVYFLSIALVSVMHDPKVVLMRWGAWVAVLTSLLILVYIVKGDSPSWKWKRIKKKRLFK</sequence>
<accession>A0ABU9FZL2</accession>
<evidence type="ECO:0000313" key="3">
    <source>
        <dbReference type="Proteomes" id="UP001379949"/>
    </source>
</evidence>
<keyword evidence="1" id="KW-0812">Transmembrane</keyword>
<dbReference type="RefSeq" id="WP_243711896.1">
    <property type="nucleotide sequence ID" value="NZ_BAAAFB010000003.1"/>
</dbReference>
<name>A0ABU9FZL2_9GAMM</name>
<feature type="transmembrane region" description="Helical" evidence="1">
    <location>
        <begin position="51"/>
        <end position="71"/>
    </location>
</feature>
<dbReference type="Proteomes" id="UP001379949">
    <property type="component" value="Unassembled WGS sequence"/>
</dbReference>
<evidence type="ECO:0000313" key="2">
    <source>
        <dbReference type="EMBL" id="MEL0611661.1"/>
    </source>
</evidence>
<comment type="caution">
    <text evidence="2">The sequence shown here is derived from an EMBL/GenBank/DDBJ whole genome shotgun (WGS) entry which is preliminary data.</text>
</comment>
<gene>
    <name evidence="2" type="ORF">V6242_00785</name>
</gene>